<dbReference type="InterPro" id="IPR029071">
    <property type="entry name" value="Ubiquitin-like_domsf"/>
</dbReference>
<dbReference type="Pfam" id="PF00240">
    <property type="entry name" value="ubiquitin"/>
    <property type="match status" value="2"/>
</dbReference>
<feature type="domain" description="Ubiquitin-like" evidence="1">
    <location>
        <begin position="250"/>
        <end position="325"/>
    </location>
</feature>
<keyword evidence="2" id="KW-1185">Reference proteome</keyword>
<organism evidence="2 3">
    <name type="scientific">Acrobeloides nanus</name>
    <dbReference type="NCBI Taxonomy" id="290746"/>
    <lineage>
        <taxon>Eukaryota</taxon>
        <taxon>Metazoa</taxon>
        <taxon>Ecdysozoa</taxon>
        <taxon>Nematoda</taxon>
        <taxon>Chromadorea</taxon>
        <taxon>Rhabditida</taxon>
        <taxon>Tylenchina</taxon>
        <taxon>Cephalobomorpha</taxon>
        <taxon>Cephaloboidea</taxon>
        <taxon>Cephalobidae</taxon>
        <taxon>Acrobeloides</taxon>
    </lineage>
</organism>
<dbReference type="PANTHER" id="PTHR36649">
    <property type="entry name" value="UBIQUITIN-LIKE DOMAIN-CONTAINING PROTEIN"/>
    <property type="match status" value="1"/>
</dbReference>
<dbReference type="SMART" id="SM00213">
    <property type="entry name" value="UBQ"/>
    <property type="match status" value="2"/>
</dbReference>
<name>A0A914D2M0_9BILA</name>
<proteinExistence type="predicted"/>
<dbReference type="SUPFAM" id="SSF56399">
    <property type="entry name" value="ADP-ribosylation"/>
    <property type="match status" value="1"/>
</dbReference>
<dbReference type="Gene3D" id="3.90.175.10">
    <property type="entry name" value="Diphtheria Toxin, domain 1"/>
    <property type="match status" value="1"/>
</dbReference>
<dbReference type="SUPFAM" id="SSF54236">
    <property type="entry name" value="Ubiquitin-like"/>
    <property type="match status" value="2"/>
</dbReference>
<dbReference type="PROSITE" id="PS50053">
    <property type="entry name" value="UBIQUITIN_2"/>
    <property type="match status" value="2"/>
</dbReference>
<dbReference type="PANTHER" id="PTHR36649:SF28">
    <property type="entry name" value="UBIQUITIN-LIKE DOMAIN-CONTAINING PROTEIN"/>
    <property type="match status" value="1"/>
</dbReference>
<dbReference type="Proteomes" id="UP000887540">
    <property type="component" value="Unplaced"/>
</dbReference>
<dbReference type="Gene3D" id="3.10.20.90">
    <property type="entry name" value="Phosphatidylinositol 3-kinase Catalytic Subunit, Chain A, domain 1"/>
    <property type="match status" value="2"/>
</dbReference>
<feature type="domain" description="Ubiquitin-like" evidence="1">
    <location>
        <begin position="6"/>
        <end position="80"/>
    </location>
</feature>
<sequence length="501" mass="56473">MGNKNMKIKFETTTKTLEMELTPTTTVLQAKKALSAIVNQSVENLSLIFSGKHLENHDTLEKHGIREGQVVQLVIANAQSNVAQFDSGEIPAILEAGLISAVNERVGFQYLITREEAKKVIIKEAQFYSGKPVSVVKTVSIENVLKNLYSYYIGEADQNDKSHVVYHLNSLSIDEAKVSYYYKKEASKSLDLAQSSSNNDPAIQLFHGKGIYCAPDPKVALGYRDAFQYKKEASKLYDLAQSSSNNNPDIQLFVNNPMGKTHAYRLAASSTVFQLKQLIEKVEFIETYEQLLFFGGTELVNEQQLIEYDIKNNSTLFLVLQIKGGSEMFTLDPNDFDSAYDYDFTNIKDGTTRHSRGGKRYRRPEGANRYAIKVLGKYQTDENSWLQNSDSADVWPVAYHGTMKESAESIIREGFRLDKCSRFLYGNGIYCTPDPKVAFEYGIAFRYEGSSYKLIIQTRVDPSLYKSVHKKPDAIEEGLGEYWLVPNGEAIRPYGICVYPA</sequence>
<dbReference type="AlphaFoldDB" id="A0A914D2M0"/>
<dbReference type="CDD" id="cd17039">
    <property type="entry name" value="Ubl_ubiquitin_like"/>
    <property type="match status" value="1"/>
</dbReference>
<reference evidence="3" key="1">
    <citation type="submission" date="2022-11" db="UniProtKB">
        <authorList>
            <consortium name="WormBaseParasite"/>
        </authorList>
    </citation>
    <scope>IDENTIFICATION</scope>
</reference>
<evidence type="ECO:0000313" key="3">
    <source>
        <dbReference type="WBParaSite" id="ACRNAN_scaffold1724.g17023.t1"/>
    </source>
</evidence>
<dbReference type="WBParaSite" id="ACRNAN_scaffold1724.g17023.t1">
    <property type="protein sequence ID" value="ACRNAN_scaffold1724.g17023.t1"/>
    <property type="gene ID" value="ACRNAN_scaffold1724.g17023"/>
</dbReference>
<evidence type="ECO:0000313" key="2">
    <source>
        <dbReference type="Proteomes" id="UP000887540"/>
    </source>
</evidence>
<evidence type="ECO:0000259" key="1">
    <source>
        <dbReference type="PROSITE" id="PS50053"/>
    </source>
</evidence>
<protein>
    <submittedName>
        <fullName evidence="3">Ubiquitin-like domain-containing protein</fullName>
    </submittedName>
</protein>
<accession>A0A914D2M0</accession>
<dbReference type="InterPro" id="IPR000626">
    <property type="entry name" value="Ubiquitin-like_dom"/>
</dbReference>